<sequence length="79" mass="9292">MQKIQKNQPNQLLELISYYNKVVGYNVNTQKSTTCLYISKKQVEFEVENTLLFTLAHPQNKIGIDLTKYVQGLYEEDYK</sequence>
<reference evidence="1" key="1">
    <citation type="journal article" date="2007" name="PLoS Biol.">
        <title>Rate of evolution in brain-expressed genes in humans and other primates.</title>
        <authorList>
            <person name="Wang H.-Y."/>
            <person name="Chien H.-C."/>
            <person name="Osada N."/>
            <person name="Hashimoto K."/>
            <person name="Sugano S."/>
            <person name="Gojobori T."/>
            <person name="Chou C.-K."/>
            <person name="Tsai S.-F."/>
            <person name="Wu C.-I."/>
            <person name="Shen C.-K.J."/>
        </authorList>
    </citation>
    <scope>NUCLEOTIDE SEQUENCE</scope>
</reference>
<evidence type="ECO:0000313" key="1">
    <source>
        <dbReference type="EMBL" id="BAE90492.1"/>
    </source>
</evidence>
<dbReference type="AlphaFoldDB" id="I7GDH7"/>
<organism evidence="1">
    <name type="scientific">Macaca fascicularis</name>
    <name type="common">Crab-eating macaque</name>
    <name type="synonym">Cynomolgus monkey</name>
    <dbReference type="NCBI Taxonomy" id="9541"/>
    <lineage>
        <taxon>Eukaryota</taxon>
        <taxon>Metazoa</taxon>
        <taxon>Chordata</taxon>
        <taxon>Craniata</taxon>
        <taxon>Vertebrata</taxon>
        <taxon>Euteleostomi</taxon>
        <taxon>Mammalia</taxon>
        <taxon>Eutheria</taxon>
        <taxon>Euarchontoglires</taxon>
        <taxon>Primates</taxon>
        <taxon>Haplorrhini</taxon>
        <taxon>Catarrhini</taxon>
        <taxon>Cercopithecidae</taxon>
        <taxon>Cercopithecinae</taxon>
        <taxon>Macaca</taxon>
    </lineage>
</organism>
<accession>I7GDH7</accession>
<name>I7GDH7_MACFA</name>
<proteinExistence type="evidence at transcript level"/>
<protein>
    <submittedName>
        <fullName evidence="1">Macaca fascicularis brain cDNA, clone: QflA-22518</fullName>
    </submittedName>
</protein>
<dbReference type="EMBL" id="AB173430">
    <property type="protein sequence ID" value="BAE90492.1"/>
    <property type="molecule type" value="mRNA"/>
</dbReference>